<dbReference type="InterPro" id="IPR001849">
    <property type="entry name" value="PH_domain"/>
</dbReference>
<dbReference type="FunFam" id="1.20.900.10:FF:000002">
    <property type="entry name" value="Rho guanine nucleotide exchange factor 9"/>
    <property type="match status" value="1"/>
</dbReference>
<feature type="region of interest" description="Disordered" evidence="10">
    <location>
        <begin position="1"/>
        <end position="102"/>
    </location>
</feature>
<dbReference type="GO" id="GO:0005737">
    <property type="term" value="C:cytoplasm"/>
    <property type="evidence" value="ECO:0007669"/>
    <property type="project" value="UniProtKB-SubCell"/>
</dbReference>
<evidence type="ECO:0000256" key="3">
    <source>
        <dbReference type="ARBA" id="ARBA00022443"/>
    </source>
</evidence>
<dbReference type="GO" id="GO:0046847">
    <property type="term" value="P:filopodium assembly"/>
    <property type="evidence" value="ECO:0007669"/>
    <property type="project" value="UniProtKB-ARBA"/>
</dbReference>
<accession>A0A2K6FJC9</accession>
<feature type="domain" description="SH3" evidence="11">
    <location>
        <begin position="256"/>
        <end position="315"/>
    </location>
</feature>
<keyword evidence="8" id="KW-0966">Cell projection</keyword>
<dbReference type="SUPFAM" id="SSF48065">
    <property type="entry name" value="DBL homology domain (DH-domain)"/>
    <property type="match status" value="1"/>
</dbReference>
<keyword evidence="7" id="KW-0472">Membrane</keyword>
<dbReference type="AlphaFoldDB" id="A0A2K6FJC9"/>
<evidence type="ECO:0000259" key="13">
    <source>
        <dbReference type="PROSITE" id="PS50010"/>
    </source>
</evidence>
<evidence type="ECO:0008006" key="16">
    <source>
        <dbReference type="Google" id="ProtNLM"/>
    </source>
</evidence>
<dbReference type="SMART" id="SM00233">
    <property type="entry name" value="PH"/>
    <property type="match status" value="1"/>
</dbReference>
<evidence type="ECO:0000313" key="15">
    <source>
        <dbReference type="Proteomes" id="UP000233160"/>
    </source>
</evidence>
<dbReference type="STRING" id="379532.ENSPCOP00000014084"/>
<evidence type="ECO:0000256" key="2">
    <source>
        <dbReference type="ARBA" id="ARBA00004632"/>
    </source>
</evidence>
<organism evidence="14 15">
    <name type="scientific">Propithecus coquereli</name>
    <name type="common">Coquerel's sifaka</name>
    <name type="synonym">Propithecus verreauxi coquereli</name>
    <dbReference type="NCBI Taxonomy" id="379532"/>
    <lineage>
        <taxon>Eukaryota</taxon>
        <taxon>Metazoa</taxon>
        <taxon>Chordata</taxon>
        <taxon>Craniata</taxon>
        <taxon>Vertebrata</taxon>
        <taxon>Euteleostomi</taxon>
        <taxon>Mammalia</taxon>
        <taxon>Eutheria</taxon>
        <taxon>Euarchontoglires</taxon>
        <taxon>Primates</taxon>
        <taxon>Strepsirrhini</taxon>
        <taxon>Lemuriformes</taxon>
        <taxon>Indriidae</taxon>
        <taxon>Propithecus</taxon>
    </lineage>
</organism>
<evidence type="ECO:0000313" key="14">
    <source>
        <dbReference type="Ensembl" id="ENSPCOP00000014084.1"/>
    </source>
</evidence>
<keyword evidence="6" id="KW-0344">Guanine-nucleotide releasing factor</keyword>
<dbReference type="Gene3D" id="2.30.29.30">
    <property type="entry name" value="Pleckstrin-homology domain (PH domain)/Phosphotyrosine-binding domain (PTB)"/>
    <property type="match status" value="1"/>
</dbReference>
<dbReference type="GeneTree" id="ENSGT00940000160622"/>
<evidence type="ECO:0000256" key="5">
    <source>
        <dbReference type="ARBA" id="ARBA00022490"/>
    </source>
</evidence>
<dbReference type="InterPro" id="IPR035899">
    <property type="entry name" value="DBL_dom_sf"/>
</dbReference>
<dbReference type="SUPFAM" id="SSF50044">
    <property type="entry name" value="SH3-domain"/>
    <property type="match status" value="1"/>
</dbReference>
<dbReference type="Pfam" id="PF22697">
    <property type="entry name" value="SOS1_NGEF_PH"/>
    <property type="match status" value="1"/>
</dbReference>
<dbReference type="CDD" id="cd01224">
    <property type="entry name" value="PH_Collybistin_ASEF"/>
    <property type="match status" value="1"/>
</dbReference>
<dbReference type="PROSITE" id="PS00741">
    <property type="entry name" value="DH_1"/>
    <property type="match status" value="1"/>
</dbReference>
<dbReference type="PROSITE" id="PS50010">
    <property type="entry name" value="DH_2"/>
    <property type="match status" value="1"/>
</dbReference>
<dbReference type="InterPro" id="IPR000219">
    <property type="entry name" value="DH_dom"/>
</dbReference>
<evidence type="ECO:0000256" key="4">
    <source>
        <dbReference type="ARBA" id="ARBA00022475"/>
    </source>
</evidence>
<evidence type="ECO:0000256" key="6">
    <source>
        <dbReference type="ARBA" id="ARBA00022658"/>
    </source>
</evidence>
<proteinExistence type="predicted"/>
<evidence type="ECO:0000256" key="7">
    <source>
        <dbReference type="ARBA" id="ARBA00023136"/>
    </source>
</evidence>
<dbReference type="InterPro" id="IPR001452">
    <property type="entry name" value="SH3_domain"/>
</dbReference>
<evidence type="ECO:0000259" key="12">
    <source>
        <dbReference type="PROSITE" id="PS50003"/>
    </source>
</evidence>
<dbReference type="SUPFAM" id="SSF50729">
    <property type="entry name" value="PH domain-like"/>
    <property type="match status" value="1"/>
</dbReference>
<sequence length="752" mass="85358">MVSLGSYSDVDSSSGAPESPKIPKTRTSLLLSLQTINQAGQKEERGKRGQRPRGLSTAPSLRDLPGSENHKPWEELLGEKPSCSCGQKAVHAEPAQGPGPTTERITWILPREAPVPPRSIAHCPPISLDDLWLEKMQRKKLEKQAQAEPRMQAGAAHRDGVQCWRKTIITSAESLDLSRSSCPLSQSAPTGLNHVGWPEHIPDTAMPDGALDAAMRADEAGSEEDLYEDLHGSGHHYSHPGGGGEQLAINELISDGSAVCAEALWDHVTMDDQELGFKAGDVIEVMDATNREWWWGRVADGEGWFPASFVRLRVNQDEPGDDEAPRPGDGEARDSGTEAQSSKDQMRTNVINEILSTERDYIKHLRDICEGYLRQCRKRADMFSEEQLRTIFGNIEDIYRCQKAFVKALEQKFNRERPHLSELGACFLEHQADFQIYSEYCNNHPNACVELSRLAKLSKYVYFFEACRLLQKMIDISLDGFLLTPVQKICKYPLQLAELLKYTHPQHRDFKDVEAALHAMKNVAQLINERKRRLENIDKIAQWQSSIEDWEGEDLLVRSSELIYSGELTRVTQPQAKSQQRMFFLFDHQLIYCKKDLLRRDVLYYKGRLDMDGLEVVDLEDGKDRDLHVTVKNAFRLHCGTTGDSHLLCTRKPEQKQRWLKAFAREREQVRLDQETGFSITELQRKQAMLNASKQQATGKPKAVGRPCYLTRQKHPALPSSRPQPQVLVLAEPRRKPSTFWHSISRLAPFRK</sequence>
<evidence type="ECO:0000256" key="9">
    <source>
        <dbReference type="PROSITE-ProRule" id="PRU00192"/>
    </source>
</evidence>
<dbReference type="InterPro" id="IPR055251">
    <property type="entry name" value="SOS1_NGEF_PH"/>
</dbReference>
<dbReference type="Proteomes" id="UP000233160">
    <property type="component" value="Unassembled WGS sequence"/>
</dbReference>
<dbReference type="Gene3D" id="1.20.900.10">
    <property type="entry name" value="Dbl homology (DH) domain"/>
    <property type="match status" value="1"/>
</dbReference>
<dbReference type="GO" id="GO:0032587">
    <property type="term" value="C:ruffle membrane"/>
    <property type="evidence" value="ECO:0007669"/>
    <property type="project" value="UniProtKB-SubCell"/>
</dbReference>
<feature type="compositionally biased region" description="Polar residues" evidence="10">
    <location>
        <begin position="337"/>
        <end position="348"/>
    </location>
</feature>
<keyword evidence="3 9" id="KW-0728">SH3 domain</keyword>
<dbReference type="Gene3D" id="2.30.30.40">
    <property type="entry name" value="SH3 Domains"/>
    <property type="match status" value="1"/>
</dbReference>
<evidence type="ECO:0000259" key="11">
    <source>
        <dbReference type="PROSITE" id="PS50002"/>
    </source>
</evidence>
<feature type="compositionally biased region" description="Basic and acidic residues" evidence="10">
    <location>
        <begin position="323"/>
        <end position="336"/>
    </location>
</feature>
<dbReference type="InterPro" id="IPR001331">
    <property type="entry name" value="GDS_CDC24_CS"/>
</dbReference>
<keyword evidence="15" id="KW-1185">Reference proteome</keyword>
<keyword evidence="5" id="KW-0963">Cytoplasm</keyword>
<name>A0A2K6FJC9_PROCO</name>
<dbReference type="GO" id="GO:0051056">
    <property type="term" value="P:regulation of small GTPase mediated signal transduction"/>
    <property type="evidence" value="ECO:0007669"/>
    <property type="project" value="UniProtKB-ARBA"/>
</dbReference>
<dbReference type="Pfam" id="PF00018">
    <property type="entry name" value="SH3_1"/>
    <property type="match status" value="1"/>
</dbReference>
<dbReference type="CDD" id="cd00160">
    <property type="entry name" value="RhoGEF"/>
    <property type="match status" value="1"/>
</dbReference>
<feature type="compositionally biased region" description="Basic and acidic residues" evidence="10">
    <location>
        <begin position="68"/>
        <end position="78"/>
    </location>
</feature>
<comment type="subcellular location">
    <subcellularLocation>
        <location evidence="2">Cell projection</location>
        <location evidence="2">Ruffle membrane</location>
    </subcellularLocation>
    <subcellularLocation>
        <location evidence="1">Cytoplasm</location>
    </subcellularLocation>
</comment>
<dbReference type="PANTHER" id="PTHR47544:SF2">
    <property type="entry name" value="RHO GUANINE NUCLEOTIDE EXCHANGE FACTOR 4"/>
    <property type="match status" value="1"/>
</dbReference>
<keyword evidence="4" id="KW-1003">Cell membrane</keyword>
<dbReference type="FunFam" id="2.30.29.30:FF:000015">
    <property type="entry name" value="Rho guanine nucleotide exchange factor 9"/>
    <property type="match status" value="1"/>
</dbReference>
<evidence type="ECO:0000256" key="1">
    <source>
        <dbReference type="ARBA" id="ARBA00004496"/>
    </source>
</evidence>
<dbReference type="InterPro" id="IPR011993">
    <property type="entry name" value="PH-like_dom_sf"/>
</dbReference>
<dbReference type="SMART" id="SM00325">
    <property type="entry name" value="RhoGEF"/>
    <property type="match status" value="1"/>
</dbReference>
<reference evidence="14" key="1">
    <citation type="submission" date="2025-08" db="UniProtKB">
        <authorList>
            <consortium name="Ensembl"/>
        </authorList>
    </citation>
    <scope>IDENTIFICATION</scope>
</reference>
<feature type="domain" description="PH" evidence="12">
    <location>
        <begin position="561"/>
        <end position="668"/>
    </location>
</feature>
<dbReference type="FunFam" id="2.30.30.40:FF:000077">
    <property type="entry name" value="spermatogenesis-associated protein 13 isoform X2"/>
    <property type="match status" value="1"/>
</dbReference>
<dbReference type="OMA" id="QNACKSH"/>
<dbReference type="CDD" id="cd11973">
    <property type="entry name" value="SH3_ASEF"/>
    <property type="match status" value="1"/>
</dbReference>
<feature type="domain" description="DH" evidence="13">
    <location>
        <begin position="346"/>
        <end position="530"/>
    </location>
</feature>
<feature type="compositionally biased region" description="Low complexity" evidence="10">
    <location>
        <begin position="1"/>
        <end position="15"/>
    </location>
</feature>
<dbReference type="GO" id="GO:0005085">
    <property type="term" value="F:guanyl-nucleotide exchange factor activity"/>
    <property type="evidence" value="ECO:0007669"/>
    <property type="project" value="UniProtKB-KW"/>
</dbReference>
<dbReference type="GO" id="GO:0035556">
    <property type="term" value="P:intracellular signal transduction"/>
    <property type="evidence" value="ECO:0007669"/>
    <property type="project" value="InterPro"/>
</dbReference>
<dbReference type="Ensembl" id="ENSPCOT00000024691.1">
    <property type="protein sequence ID" value="ENSPCOP00000014084.1"/>
    <property type="gene ID" value="ENSPCOG00000018711.1"/>
</dbReference>
<feature type="compositionally biased region" description="Polar residues" evidence="10">
    <location>
        <begin position="25"/>
        <end position="40"/>
    </location>
</feature>
<dbReference type="PROSITE" id="PS50003">
    <property type="entry name" value="PH_DOMAIN"/>
    <property type="match status" value="1"/>
</dbReference>
<evidence type="ECO:0000256" key="10">
    <source>
        <dbReference type="SAM" id="MobiDB-lite"/>
    </source>
</evidence>
<dbReference type="Pfam" id="PF00621">
    <property type="entry name" value="RhoGEF"/>
    <property type="match status" value="1"/>
</dbReference>
<dbReference type="SMART" id="SM00326">
    <property type="entry name" value="SH3"/>
    <property type="match status" value="1"/>
</dbReference>
<feature type="region of interest" description="Disordered" evidence="10">
    <location>
        <begin position="316"/>
        <end position="348"/>
    </location>
</feature>
<dbReference type="PROSITE" id="PS50002">
    <property type="entry name" value="SH3"/>
    <property type="match status" value="1"/>
</dbReference>
<dbReference type="InterPro" id="IPR036028">
    <property type="entry name" value="SH3-like_dom_sf"/>
</dbReference>
<reference evidence="14" key="2">
    <citation type="submission" date="2025-09" db="UniProtKB">
        <authorList>
            <consortium name="Ensembl"/>
        </authorList>
    </citation>
    <scope>IDENTIFICATION</scope>
</reference>
<evidence type="ECO:0000256" key="8">
    <source>
        <dbReference type="ARBA" id="ARBA00023273"/>
    </source>
</evidence>
<dbReference type="PANTHER" id="PTHR47544">
    <property type="entry name" value="RHO GUANINE NUCLEOTIDE EXCHANGE FACTOR 4"/>
    <property type="match status" value="1"/>
</dbReference>
<protein>
    <recommendedName>
        <fullName evidence="16">Rho guanine nucleotide exchange factor 4</fullName>
    </recommendedName>
</protein>